<dbReference type="AlphaFoldDB" id="A0A9R1X634"/>
<dbReference type="EMBL" id="NBSK02000007">
    <property type="protein sequence ID" value="KAJ0197252.1"/>
    <property type="molecule type" value="Genomic_DNA"/>
</dbReference>
<protein>
    <recommendedName>
        <fullName evidence="2">DUF7815 domain-containing protein</fullName>
    </recommendedName>
</protein>
<dbReference type="Pfam" id="PF25122">
    <property type="entry name" value="DUF7815"/>
    <property type="match status" value="1"/>
</dbReference>
<feature type="region of interest" description="Disordered" evidence="1">
    <location>
        <begin position="357"/>
        <end position="380"/>
    </location>
</feature>
<dbReference type="PANTHER" id="PTHR36308:SF1">
    <property type="entry name" value="DENTIN SIALOPHOSPHOPROTEIN-RELATED"/>
    <property type="match status" value="1"/>
</dbReference>
<organism evidence="3 4">
    <name type="scientific">Lactuca sativa</name>
    <name type="common">Garden lettuce</name>
    <dbReference type="NCBI Taxonomy" id="4236"/>
    <lineage>
        <taxon>Eukaryota</taxon>
        <taxon>Viridiplantae</taxon>
        <taxon>Streptophyta</taxon>
        <taxon>Embryophyta</taxon>
        <taxon>Tracheophyta</taxon>
        <taxon>Spermatophyta</taxon>
        <taxon>Magnoliopsida</taxon>
        <taxon>eudicotyledons</taxon>
        <taxon>Gunneridae</taxon>
        <taxon>Pentapetalae</taxon>
        <taxon>asterids</taxon>
        <taxon>campanulids</taxon>
        <taxon>Asterales</taxon>
        <taxon>Asteraceae</taxon>
        <taxon>Cichorioideae</taxon>
        <taxon>Cichorieae</taxon>
        <taxon>Lactucinae</taxon>
        <taxon>Lactuca</taxon>
    </lineage>
</organism>
<name>A0A9R1X634_LACSA</name>
<reference evidence="3 4" key="1">
    <citation type="journal article" date="2017" name="Nat. Commun.">
        <title>Genome assembly with in vitro proximity ligation data and whole-genome triplication in lettuce.</title>
        <authorList>
            <person name="Reyes-Chin-Wo S."/>
            <person name="Wang Z."/>
            <person name="Yang X."/>
            <person name="Kozik A."/>
            <person name="Arikit S."/>
            <person name="Song C."/>
            <person name="Xia L."/>
            <person name="Froenicke L."/>
            <person name="Lavelle D.O."/>
            <person name="Truco M.J."/>
            <person name="Xia R."/>
            <person name="Zhu S."/>
            <person name="Xu C."/>
            <person name="Xu H."/>
            <person name="Xu X."/>
            <person name="Cox K."/>
            <person name="Korf I."/>
            <person name="Meyers B.C."/>
            <person name="Michelmore R.W."/>
        </authorList>
    </citation>
    <scope>NUCLEOTIDE SEQUENCE [LARGE SCALE GENOMIC DNA]</scope>
    <source>
        <strain evidence="4">cv. Salinas</strain>
        <tissue evidence="3">Seedlings</tissue>
    </source>
</reference>
<dbReference type="InterPro" id="IPR056717">
    <property type="entry name" value="DUF7815"/>
</dbReference>
<feature type="compositionally biased region" description="Low complexity" evidence="1">
    <location>
        <begin position="488"/>
        <end position="505"/>
    </location>
</feature>
<dbReference type="Proteomes" id="UP000235145">
    <property type="component" value="Unassembled WGS sequence"/>
</dbReference>
<feature type="compositionally biased region" description="Polar residues" evidence="1">
    <location>
        <begin position="473"/>
        <end position="482"/>
    </location>
</feature>
<evidence type="ECO:0000256" key="1">
    <source>
        <dbReference type="SAM" id="MobiDB-lite"/>
    </source>
</evidence>
<feature type="compositionally biased region" description="Polar residues" evidence="1">
    <location>
        <begin position="319"/>
        <end position="340"/>
    </location>
</feature>
<feature type="region of interest" description="Disordered" evidence="1">
    <location>
        <begin position="406"/>
        <end position="505"/>
    </location>
</feature>
<dbReference type="OrthoDB" id="1904894at2759"/>
<feature type="compositionally biased region" description="Polar residues" evidence="1">
    <location>
        <begin position="437"/>
        <end position="461"/>
    </location>
</feature>
<accession>A0A9R1X634</accession>
<dbReference type="Gramene" id="rna-gnl|WGS:NBSK|LSAT_7X93260_mrna">
    <property type="protein sequence ID" value="cds-PLY85688.1"/>
    <property type="gene ID" value="gene-LSAT_7X93260"/>
</dbReference>
<dbReference type="PANTHER" id="PTHR36308">
    <property type="entry name" value="DENTIN SIALOPHOSPHOPROTEIN-RELATED"/>
    <property type="match status" value="1"/>
</dbReference>
<feature type="domain" description="DUF7815" evidence="2">
    <location>
        <begin position="51"/>
        <end position="76"/>
    </location>
</feature>
<gene>
    <name evidence="3" type="ORF">LSAT_V11C700378970</name>
</gene>
<evidence type="ECO:0000259" key="2">
    <source>
        <dbReference type="Pfam" id="PF25122"/>
    </source>
</evidence>
<sequence>MDFDMPTDLINQSQIGFRELAGLSSFNPSDTTLPSPPTIEASISTLDPSPPYLRCKYCQGKLLRGLQSLICIYCGEHQKKDLHPDPIPFNSTSGYSWLLQSLNLHGSERVGSLAEGNGVHGGQSPAEDIVTLSELLDMQISWRDEPKKPDNSFNNKTSDLTNPLNLGTTNLDNFFTERIASDASEVQQVSSKQDQNQAFETSFPSSIDVNDDASSDWNAEFQFADSKVENESPKPVDPFVVVPEADLSAHMDAVFGQMEVSNNIKPNEDKDWIQDDLFTNMGPTTFQQAEQLDAVVKPNDEFPAHLNNPSSKDVDQDWFSDNNWQKSSVNNSQDKPNDSFTESVSVDWFENANWQKSSGFKKGDFNPQINESGQDHNVAPQISSENKSLDFDNIKKQALDTSTDWFQESQWSTGPSSATNIVNTKEDDDFDDWNDFTSSTPNQDSYKQSSNQDSFPDSWKQSSEKIPELDFFSESSTTNRNVNGEGGNNTPNANANANATTTSPENEVQMLLSQMHDLSFMLKSELSIPSKTDDRGPSHG</sequence>
<feature type="region of interest" description="Disordered" evidence="1">
    <location>
        <begin position="300"/>
        <end position="340"/>
    </location>
</feature>
<feature type="compositionally biased region" description="Polar residues" evidence="1">
    <location>
        <begin position="406"/>
        <end position="423"/>
    </location>
</feature>
<evidence type="ECO:0000313" key="4">
    <source>
        <dbReference type="Proteomes" id="UP000235145"/>
    </source>
</evidence>
<comment type="caution">
    <text evidence="3">The sequence shown here is derived from an EMBL/GenBank/DDBJ whole genome shotgun (WGS) entry which is preliminary data.</text>
</comment>
<keyword evidence="4" id="KW-1185">Reference proteome</keyword>
<proteinExistence type="predicted"/>
<evidence type="ECO:0000313" key="3">
    <source>
        <dbReference type="EMBL" id="KAJ0197252.1"/>
    </source>
</evidence>